<comment type="subcellular location">
    <subcellularLocation>
        <location evidence="18">Host cytoplasm</location>
    </subcellularLocation>
    <subcellularLocation>
        <location evidence="18">Host nucleus</location>
    </subcellularLocation>
    <text evidence="18">Predominantly found in the host nucleus.</text>
</comment>
<evidence type="ECO:0000313" key="21">
    <source>
        <dbReference type="EMBL" id="ABX56057.1"/>
    </source>
</evidence>
<evidence type="ECO:0000256" key="8">
    <source>
        <dbReference type="ARBA" id="ARBA00022830"/>
    </source>
</evidence>
<accession>C3PU65</accession>
<keyword evidence="8 18" id="KW-1114">Inhibition of host interferon signaling pathway by virus</keyword>
<dbReference type="GO" id="GO:0039502">
    <property type="term" value="P:symbiont-mediated suppression of host type I interferon-mediated signaling pathway"/>
    <property type="evidence" value="ECO:0007669"/>
    <property type="project" value="UniProtKB-UniRule"/>
</dbReference>
<dbReference type="Proteomes" id="UP000099931">
    <property type="component" value="Segment"/>
</dbReference>
<comment type="caution">
    <text evidence="18">Lacks conserved residue(s) required for the propagation of feature annotation.</text>
</comment>
<evidence type="ECO:0000256" key="4">
    <source>
        <dbReference type="ARBA" id="ARBA00022581"/>
    </source>
</evidence>
<dbReference type="GO" id="GO:0006351">
    <property type="term" value="P:DNA-templated transcription"/>
    <property type="evidence" value="ECO:0007669"/>
    <property type="project" value="UniProtKB-UniRule"/>
</dbReference>
<dbReference type="GO" id="GO:0030430">
    <property type="term" value="C:host cell cytoplasm"/>
    <property type="evidence" value="ECO:0007669"/>
    <property type="project" value="UniProtKB-SubCell"/>
</dbReference>
<keyword evidence="4 18" id="KW-0945">Host-virus interaction</keyword>
<evidence type="ECO:0000256" key="11">
    <source>
        <dbReference type="ARBA" id="ARBA00023125"/>
    </source>
</evidence>
<feature type="zinc finger region" evidence="18">
    <location>
        <begin position="66"/>
        <end position="102"/>
    </location>
</feature>
<keyword evidence="15" id="KW-0922">Interferon antiviral system evasion</keyword>
<keyword evidence="10 18" id="KW-0805">Transcription regulation</keyword>
<protein>
    <recommendedName>
        <fullName evidence="18 19">Protein E7</fullName>
    </recommendedName>
</protein>
<dbReference type="Gene3D" id="3.30.160.330">
    <property type="match status" value="1"/>
</dbReference>
<evidence type="ECO:0000256" key="7">
    <source>
        <dbReference type="ARBA" id="ARBA00022771"/>
    </source>
</evidence>
<evidence type="ECO:0000256" key="1">
    <source>
        <dbReference type="ARBA" id="ARBA00022504"/>
    </source>
</evidence>
<keyword evidence="6 18" id="KW-0479">Metal-binding</keyword>
<evidence type="ECO:0000256" key="16">
    <source>
        <dbReference type="ARBA" id="ARBA00023280"/>
    </source>
</evidence>
<evidence type="ECO:0000256" key="17">
    <source>
        <dbReference type="ARBA" id="ARBA00023309"/>
    </source>
</evidence>
<keyword evidence="5 18" id="KW-1090">Inhibition of host innate immune response by virus</keyword>
<comment type="function">
    <text evidence="18">Plays a role in viral genome replication by driving entry of quiescent cells into the cell cycle. Stimulation of progression from G1 to S phase allows the virus to efficiently use the cellular DNA replicating machinery to achieve viral genome replication. E7 protein has both transforming and trans-activating activities. Induces the disassembly of the E2F1 transcription factor from RB1, with subsequent transcriptional activation of E2F1-regulated S-phase genes. Interferes with host histone deacetylation mediated by HDAC1 and HDAC2, leading to transcription activation. Plays also a role in the inhibition of both antiviral and antiproliferative functions of host interferon alpha. Interaction with host TMEM173/STING impairs the ability of TMEM173/STING to sense cytosolic DNA and promote the production of type I interferon (IFN-alpha and IFN-beta).</text>
</comment>
<evidence type="ECO:0000256" key="5">
    <source>
        <dbReference type="ARBA" id="ARBA00022632"/>
    </source>
</evidence>
<evidence type="ECO:0000256" key="20">
    <source>
        <dbReference type="SAM" id="MobiDB-lite"/>
    </source>
</evidence>
<gene>
    <name evidence="18 21" type="primary">E7</name>
</gene>
<keyword evidence="9 18" id="KW-0862">Zinc</keyword>
<keyword evidence="12 18" id="KW-0010">Activator</keyword>
<keyword evidence="1 18" id="KW-1121">Modulation of host cell cycle by virus</keyword>
<keyword evidence="16 18" id="KW-0899">Viral immunoevasion</keyword>
<dbReference type="InterPro" id="IPR000148">
    <property type="entry name" value="Papilloma_E7"/>
</dbReference>
<name>C3PU65_RHPV1</name>
<keyword evidence="13 18" id="KW-0804">Transcription</keyword>
<comment type="domain">
    <text evidence="18">The E7 terminal domain is an intrinsically disordered domain, whose flexibility and conformational transitions confer target adaptability to the oncoprotein. It allows adaptation to a variety of protein targets and exposes the PEST degradation sequence that regulates its turnover in the cell.</text>
</comment>
<keyword evidence="2 18" id="KW-0244">Early protein</keyword>
<evidence type="ECO:0000313" key="22">
    <source>
        <dbReference type="Proteomes" id="UP000099931"/>
    </source>
</evidence>
<evidence type="ECO:0000256" key="3">
    <source>
        <dbReference type="ARBA" id="ARBA00022562"/>
    </source>
</evidence>
<dbReference type="Pfam" id="PF00527">
    <property type="entry name" value="E7"/>
    <property type="match status" value="1"/>
</dbReference>
<comment type="function">
    <text evidence="19">E7 protein has both transforming and trans-activating activities.</text>
</comment>
<evidence type="ECO:0000256" key="19">
    <source>
        <dbReference type="PIRNR" id="PIRNR003407"/>
    </source>
</evidence>
<evidence type="ECO:0000256" key="2">
    <source>
        <dbReference type="ARBA" id="ARBA00022518"/>
    </source>
</evidence>
<feature type="short sequence motif" description="Nuclear export signal" evidence="18">
    <location>
        <begin position="84"/>
        <end position="92"/>
    </location>
</feature>
<dbReference type="GO" id="GO:0042025">
    <property type="term" value="C:host cell nucleus"/>
    <property type="evidence" value="ECO:0007669"/>
    <property type="project" value="UniProtKB-SubCell"/>
</dbReference>
<evidence type="ECO:0000256" key="13">
    <source>
        <dbReference type="ARBA" id="ARBA00023163"/>
    </source>
</evidence>
<sequence length="106" mass="11919">MIGPRPTIEDIVLDLTPDVVDLYCHEQLPDSSEDEDEDEVDHHQARHHHQQARPAEPQCYRIVTSCNKCEGALRLVVVTTHEQVLVLQQMLMGPLEIVCPGCAGRV</sequence>
<keyword evidence="17 18" id="KW-1078">G1/S host cell cycle checkpoint dysregulation by virus</keyword>
<keyword evidence="11 18" id="KW-0238">DNA-binding</keyword>
<dbReference type="PIRSF" id="PIRSF003407">
    <property type="entry name" value="Papvi_E7"/>
    <property type="match status" value="1"/>
</dbReference>
<comment type="subunit">
    <text evidence="18">Homodimer. Homooligomer. Interacts with host RB1; this interaction induces dissociation of RB1-E2F1 complex thereby disrupting RB1 activity. Interacts with host EP300; this interaction represses EP300 transcriptional activity. Interacts with protein E2; this interaction inhibits E7 oncogenic activity. Interacts with host TMEM173/STING; this interaction impairs the ability of TMEM173/STING to sense cytosolic DNA and promote the production of type I interferon (IFN-alpha and IFN-beta).</text>
</comment>
<comment type="similarity">
    <text evidence="18 19">Belongs to the papillomaviridae E7 protein family.</text>
</comment>
<dbReference type="EMBL" id="EF558838">
    <property type="protein sequence ID" value="ABX56057.1"/>
    <property type="molecule type" value="Genomic_DNA"/>
</dbReference>
<feature type="region of interest" description="Disordered" evidence="20">
    <location>
        <begin position="26"/>
        <end position="53"/>
    </location>
</feature>
<keyword evidence="7 18" id="KW-0863">Zinc-finger</keyword>
<keyword evidence="3 18" id="KW-1048">Host nucleus</keyword>
<evidence type="ECO:0000256" key="18">
    <source>
        <dbReference type="HAMAP-Rule" id="MF_04004"/>
    </source>
</evidence>
<evidence type="ECO:0000256" key="6">
    <source>
        <dbReference type="ARBA" id="ARBA00022723"/>
    </source>
</evidence>
<evidence type="ECO:0000256" key="9">
    <source>
        <dbReference type="ARBA" id="ARBA00022833"/>
    </source>
</evidence>
<organism evidence="21 22">
    <name type="scientific">Macaca fascicularis papillomavirus 7</name>
    <dbReference type="NCBI Taxonomy" id="471185"/>
    <lineage>
        <taxon>Viruses</taxon>
        <taxon>Monodnaviria</taxon>
        <taxon>Shotokuvirae</taxon>
        <taxon>Cossaviricota</taxon>
        <taxon>Papovaviricetes</taxon>
        <taxon>Zurhausenvirales</taxon>
        <taxon>Papillomaviridae</taxon>
        <taxon>Firstpapillomavirinae</taxon>
        <taxon>Alphapapillomavirus</taxon>
        <taxon>Rhesus papillomavirus type 1</taxon>
    </lineage>
</organism>
<dbReference type="GO" id="GO:0039645">
    <property type="term" value="P:symbiont-mediated perturbation of host cell cycle G1/S transition checkpoint"/>
    <property type="evidence" value="ECO:0007669"/>
    <property type="project" value="UniProtKB-UniRule"/>
</dbReference>
<dbReference type="GO" id="GO:0003700">
    <property type="term" value="F:DNA-binding transcription factor activity"/>
    <property type="evidence" value="ECO:0007669"/>
    <property type="project" value="UniProtKB-UniRule"/>
</dbReference>
<dbReference type="GO" id="GO:0008270">
    <property type="term" value="F:zinc ion binding"/>
    <property type="evidence" value="ECO:0007669"/>
    <property type="project" value="UniProtKB-KW"/>
</dbReference>
<dbReference type="GO" id="GO:0052170">
    <property type="term" value="P:symbiont-mediated suppression of host innate immune response"/>
    <property type="evidence" value="ECO:0007669"/>
    <property type="project" value="UniProtKB-KW"/>
</dbReference>
<comment type="PTM">
    <text evidence="18">Highly phosphorylated.</text>
</comment>
<evidence type="ECO:0000256" key="15">
    <source>
        <dbReference type="ARBA" id="ARBA00023258"/>
    </source>
</evidence>
<dbReference type="GO" id="GO:0019904">
    <property type="term" value="F:protein domain specific binding"/>
    <property type="evidence" value="ECO:0007669"/>
    <property type="project" value="UniProtKB-UniRule"/>
</dbReference>
<feature type="short sequence motif" description="LXCXE motif; interaction with host RB1 and TMEM173/STING" evidence="18">
    <location>
        <begin position="22"/>
        <end position="26"/>
    </location>
</feature>
<reference evidence="21 22" key="1">
    <citation type="journal article" date="2009" name="Virology">
        <title>Genomic diversity and interspecies host infection of alpha12 Macaca fascicularis papillomaviruses (MfPVs).</title>
        <authorList>
            <person name="Chen Z."/>
            <person name="van Doorslaer K."/>
            <person name="Desalle R."/>
            <person name="Wood C.E."/>
            <person name="Kaplan J.R."/>
            <person name="Wagner J.D."/>
            <person name="Burk R.D."/>
        </authorList>
    </citation>
    <scope>NUCLEOTIDE SEQUENCE [LARGE SCALE GENOMIC DNA]</scope>
    <source>
        <strain evidence="21">Mac18</strain>
    </source>
</reference>
<proteinExistence type="inferred from homology"/>
<evidence type="ECO:0000256" key="14">
    <source>
        <dbReference type="ARBA" id="ARBA00023200"/>
    </source>
</evidence>
<dbReference type="GO" id="GO:0003677">
    <property type="term" value="F:DNA binding"/>
    <property type="evidence" value="ECO:0007669"/>
    <property type="project" value="UniProtKB-UniRule"/>
</dbReference>
<evidence type="ECO:0000256" key="10">
    <source>
        <dbReference type="ARBA" id="ARBA00023015"/>
    </source>
</evidence>
<keyword evidence="14 18" id="KW-1035">Host cytoplasm</keyword>
<dbReference type="SUPFAM" id="SSF161234">
    <property type="entry name" value="E7 C-terminal domain-like"/>
    <property type="match status" value="1"/>
</dbReference>
<evidence type="ECO:0000256" key="12">
    <source>
        <dbReference type="ARBA" id="ARBA00023159"/>
    </source>
</evidence>
<dbReference type="HAMAP" id="MF_04004">
    <property type="entry name" value="PPV_E7"/>
    <property type="match status" value="1"/>
</dbReference>